<evidence type="ECO:0000256" key="3">
    <source>
        <dbReference type="ARBA" id="ARBA00022989"/>
    </source>
</evidence>
<evidence type="ECO:0000256" key="1">
    <source>
        <dbReference type="ARBA" id="ARBA00004167"/>
    </source>
</evidence>
<evidence type="ECO:0000256" key="2">
    <source>
        <dbReference type="ARBA" id="ARBA00022692"/>
    </source>
</evidence>
<name>A0A1F8A922_9EURO</name>
<keyword evidence="4 6" id="KW-0472">Membrane</keyword>
<proteinExistence type="predicted"/>
<dbReference type="GO" id="GO:0016020">
    <property type="term" value="C:membrane"/>
    <property type="evidence" value="ECO:0007669"/>
    <property type="project" value="UniProtKB-SubCell"/>
</dbReference>
<dbReference type="GO" id="GO:0071944">
    <property type="term" value="C:cell periphery"/>
    <property type="evidence" value="ECO:0007669"/>
    <property type="project" value="UniProtKB-ARBA"/>
</dbReference>
<dbReference type="PANTHER" id="PTHR15549:SF6">
    <property type="entry name" value="MID2 DOMAIN-CONTAINING PROTEIN"/>
    <property type="match status" value="1"/>
</dbReference>
<feature type="region of interest" description="Disordered" evidence="5">
    <location>
        <begin position="155"/>
        <end position="199"/>
    </location>
</feature>
<dbReference type="InterPro" id="IPR051694">
    <property type="entry name" value="Immunoregulatory_rcpt-like"/>
</dbReference>
<dbReference type="Proteomes" id="UP000179179">
    <property type="component" value="Unassembled WGS sequence"/>
</dbReference>
<accession>A0A1F8A922</accession>
<keyword evidence="3 6" id="KW-1133">Transmembrane helix</keyword>
<dbReference type="GeneID" id="34445552"/>
<organism evidence="8 9">
    <name type="scientific">Aspergillus bombycis</name>
    <dbReference type="NCBI Taxonomy" id="109264"/>
    <lineage>
        <taxon>Eukaryota</taxon>
        <taxon>Fungi</taxon>
        <taxon>Dikarya</taxon>
        <taxon>Ascomycota</taxon>
        <taxon>Pezizomycotina</taxon>
        <taxon>Eurotiomycetes</taxon>
        <taxon>Eurotiomycetidae</taxon>
        <taxon>Eurotiales</taxon>
        <taxon>Aspergillaceae</taxon>
        <taxon>Aspergillus</taxon>
    </lineage>
</organism>
<feature type="compositionally biased region" description="Low complexity" evidence="5">
    <location>
        <begin position="87"/>
        <end position="121"/>
    </location>
</feature>
<dbReference type="RefSeq" id="XP_022391941.1">
    <property type="nucleotide sequence ID" value="XM_022529292.1"/>
</dbReference>
<dbReference type="PANTHER" id="PTHR15549">
    <property type="entry name" value="PAIRED IMMUNOGLOBULIN-LIKE TYPE 2 RECEPTOR"/>
    <property type="match status" value="1"/>
</dbReference>
<protein>
    <submittedName>
        <fullName evidence="8">Uncharacterized protein</fullName>
    </submittedName>
</protein>
<evidence type="ECO:0000256" key="7">
    <source>
        <dbReference type="SAM" id="SignalP"/>
    </source>
</evidence>
<evidence type="ECO:0000256" key="6">
    <source>
        <dbReference type="SAM" id="Phobius"/>
    </source>
</evidence>
<dbReference type="OrthoDB" id="3945612at2759"/>
<evidence type="ECO:0000256" key="5">
    <source>
        <dbReference type="SAM" id="MobiDB-lite"/>
    </source>
</evidence>
<sequence length="199" mass="21164">MGIAHGVVFMKRLSIFPIFHLGAALDGTHADRRYRESCTEAGNQVNICWNNERSPLGNISSQLLEDTYSSLSAEAPSATTWAFDPQSLLPATSTPSTSTSPPSTTTAVTTPSSSPNSPSASLSGGAIAGIVVGVVVLVAIVLGGAAYLLKRHRRRQNPTPGFPPAELLAHETRPKEQRYEADGKPINLRRPVELPASHQ</sequence>
<keyword evidence="9" id="KW-1185">Reference proteome</keyword>
<evidence type="ECO:0000313" key="9">
    <source>
        <dbReference type="Proteomes" id="UP000179179"/>
    </source>
</evidence>
<evidence type="ECO:0000313" key="8">
    <source>
        <dbReference type="EMBL" id="OGM48224.1"/>
    </source>
</evidence>
<feature type="signal peptide" evidence="7">
    <location>
        <begin position="1"/>
        <end position="30"/>
    </location>
</feature>
<feature type="region of interest" description="Disordered" evidence="5">
    <location>
        <begin position="84"/>
        <end position="121"/>
    </location>
</feature>
<reference evidence="8 9" key="1">
    <citation type="journal article" date="2016" name="Genome Biol. Evol.">
        <title>Draft genome sequence of an aflatoxigenic Aspergillus species, A. bombycis.</title>
        <authorList>
            <person name="Moore G.G."/>
            <person name="Mack B.M."/>
            <person name="Beltz S.B."/>
            <person name="Gilbert M.K."/>
        </authorList>
    </citation>
    <scope>NUCLEOTIDE SEQUENCE [LARGE SCALE GENOMIC DNA]</scope>
    <source>
        <strain evidence="9">NRRL 26010</strain>
    </source>
</reference>
<feature type="compositionally biased region" description="Basic and acidic residues" evidence="5">
    <location>
        <begin position="168"/>
        <end position="183"/>
    </location>
</feature>
<evidence type="ECO:0000256" key="4">
    <source>
        <dbReference type="ARBA" id="ARBA00023136"/>
    </source>
</evidence>
<dbReference type="AlphaFoldDB" id="A0A1F8A922"/>
<dbReference type="EMBL" id="LYCR01000017">
    <property type="protein sequence ID" value="OGM48224.1"/>
    <property type="molecule type" value="Genomic_DNA"/>
</dbReference>
<feature type="transmembrane region" description="Helical" evidence="6">
    <location>
        <begin position="126"/>
        <end position="149"/>
    </location>
</feature>
<feature type="chain" id="PRO_5009534599" evidence="7">
    <location>
        <begin position="31"/>
        <end position="199"/>
    </location>
</feature>
<dbReference type="STRING" id="109264.A0A1F8A922"/>
<comment type="subcellular location">
    <subcellularLocation>
        <location evidence="1">Membrane</location>
        <topology evidence="1">Single-pass membrane protein</topology>
    </subcellularLocation>
</comment>
<gene>
    <name evidence="8" type="ORF">ABOM_002162</name>
</gene>
<comment type="caution">
    <text evidence="8">The sequence shown here is derived from an EMBL/GenBank/DDBJ whole genome shotgun (WGS) entry which is preliminary data.</text>
</comment>
<keyword evidence="2 6" id="KW-0812">Transmembrane</keyword>
<keyword evidence="7" id="KW-0732">Signal</keyword>